<name>A0A382SMI6_9ZZZZ</name>
<protein>
    <recommendedName>
        <fullName evidence="2">D-isomer specific 2-hydroxyacid dehydrogenase NAD-binding domain-containing protein</fullName>
    </recommendedName>
</protein>
<evidence type="ECO:0008006" key="2">
    <source>
        <dbReference type="Google" id="ProtNLM"/>
    </source>
</evidence>
<dbReference type="SUPFAM" id="SSF51735">
    <property type="entry name" value="NAD(P)-binding Rossmann-fold domains"/>
    <property type="match status" value="1"/>
</dbReference>
<sequence length="158" mass="17672">MAILFHCPWDNSDQWLAALQGALPNDEFRIYPNLGEVEEIDFAMVWQLPHGVLSGFPNLLGVCSLGAGVDALVEDPDLPRNIPIARLVDPLMMDRMAEYVCAVVLRHHLGLDVYNEQQNQQIWRRNPTTDARDRTVALLGMGQMGRCCAERVGALGFK</sequence>
<evidence type="ECO:0000313" key="1">
    <source>
        <dbReference type="EMBL" id="SVD10131.1"/>
    </source>
</evidence>
<proteinExistence type="predicted"/>
<gene>
    <name evidence="1" type="ORF">METZ01_LOCUS362985</name>
</gene>
<dbReference type="AlphaFoldDB" id="A0A382SMI6"/>
<reference evidence="1" key="1">
    <citation type="submission" date="2018-05" db="EMBL/GenBank/DDBJ databases">
        <authorList>
            <person name="Lanie J.A."/>
            <person name="Ng W.-L."/>
            <person name="Kazmierczak K.M."/>
            <person name="Andrzejewski T.M."/>
            <person name="Davidsen T.M."/>
            <person name="Wayne K.J."/>
            <person name="Tettelin H."/>
            <person name="Glass J.I."/>
            <person name="Rusch D."/>
            <person name="Podicherti R."/>
            <person name="Tsui H.-C.T."/>
            <person name="Winkler M.E."/>
        </authorList>
    </citation>
    <scope>NUCLEOTIDE SEQUENCE</scope>
</reference>
<dbReference type="EMBL" id="UINC01129620">
    <property type="protein sequence ID" value="SVD10131.1"/>
    <property type="molecule type" value="Genomic_DNA"/>
</dbReference>
<organism evidence="1">
    <name type="scientific">marine metagenome</name>
    <dbReference type="NCBI Taxonomy" id="408172"/>
    <lineage>
        <taxon>unclassified sequences</taxon>
        <taxon>metagenomes</taxon>
        <taxon>ecological metagenomes</taxon>
    </lineage>
</organism>
<dbReference type="InterPro" id="IPR036291">
    <property type="entry name" value="NAD(P)-bd_dom_sf"/>
</dbReference>
<feature type="non-terminal residue" evidence="1">
    <location>
        <position position="158"/>
    </location>
</feature>
<dbReference type="Gene3D" id="3.40.50.720">
    <property type="entry name" value="NAD(P)-binding Rossmann-like Domain"/>
    <property type="match status" value="2"/>
</dbReference>
<accession>A0A382SMI6</accession>